<protein>
    <submittedName>
        <fullName evidence="2">Uncharacterized membrane protein</fullName>
    </submittedName>
</protein>
<keyword evidence="1" id="KW-0472">Membrane</keyword>
<reference evidence="2 3" key="1">
    <citation type="submission" date="2016-10" db="EMBL/GenBank/DDBJ databases">
        <authorList>
            <person name="de Groot N.N."/>
        </authorList>
    </citation>
    <scope>NUCLEOTIDE SEQUENCE [LARGE SCALE GENOMIC DNA]</scope>
    <source>
        <strain evidence="2 3">GAS522</strain>
    </source>
</reference>
<gene>
    <name evidence="2" type="ORF">SAMN05444171_3231</name>
</gene>
<dbReference type="OrthoDB" id="5405464at2"/>
<sequence length="120" mass="13581">MALVSQTQRPIVSDDSLALIIYLLYGAGYFFVIPALAGVVIAYVKVEDADPVLRSHYQFQIRTFWIGFLYITIGILLSVVLIGIPILAWWFVWSLIRIVKGITSVNEHKLIANPRSWLFG</sequence>
<evidence type="ECO:0000313" key="3">
    <source>
        <dbReference type="Proteomes" id="UP000183208"/>
    </source>
</evidence>
<feature type="transmembrane region" description="Helical" evidence="1">
    <location>
        <begin position="64"/>
        <end position="92"/>
    </location>
</feature>
<dbReference type="EMBL" id="FNTI01000001">
    <property type="protein sequence ID" value="SED13475.1"/>
    <property type="molecule type" value="Genomic_DNA"/>
</dbReference>
<feature type="transmembrane region" description="Helical" evidence="1">
    <location>
        <begin position="20"/>
        <end position="44"/>
    </location>
</feature>
<evidence type="ECO:0000313" key="2">
    <source>
        <dbReference type="EMBL" id="SED13475.1"/>
    </source>
</evidence>
<accession>A0A1M6YLY0</accession>
<organism evidence="2 3">
    <name type="scientific">Bradyrhizobium lablabi</name>
    <dbReference type="NCBI Taxonomy" id="722472"/>
    <lineage>
        <taxon>Bacteria</taxon>
        <taxon>Pseudomonadati</taxon>
        <taxon>Pseudomonadota</taxon>
        <taxon>Alphaproteobacteria</taxon>
        <taxon>Hyphomicrobiales</taxon>
        <taxon>Nitrobacteraceae</taxon>
        <taxon>Bradyrhizobium</taxon>
    </lineage>
</organism>
<dbReference type="AlphaFoldDB" id="A0A1M6YLY0"/>
<dbReference type="RefSeq" id="WP_074831340.1">
    <property type="nucleotide sequence ID" value="NZ_FNTI01000001.1"/>
</dbReference>
<name>A0A1M6YLY0_9BRAD</name>
<proteinExistence type="predicted"/>
<keyword evidence="1" id="KW-0812">Transmembrane</keyword>
<keyword evidence="1" id="KW-1133">Transmembrane helix</keyword>
<dbReference type="Proteomes" id="UP000183208">
    <property type="component" value="Unassembled WGS sequence"/>
</dbReference>
<evidence type="ECO:0000256" key="1">
    <source>
        <dbReference type="SAM" id="Phobius"/>
    </source>
</evidence>